<dbReference type="InterPro" id="IPR036259">
    <property type="entry name" value="MFS_trans_sf"/>
</dbReference>
<feature type="transmembrane region" description="Helical" evidence="1">
    <location>
        <begin position="204"/>
        <end position="227"/>
    </location>
</feature>
<dbReference type="OrthoDB" id="27854at2759"/>
<proteinExistence type="predicted"/>
<feature type="transmembrane region" description="Helical" evidence="1">
    <location>
        <begin position="97"/>
        <end position="113"/>
    </location>
</feature>
<feature type="transmembrane region" description="Helical" evidence="1">
    <location>
        <begin position="352"/>
        <end position="372"/>
    </location>
</feature>
<feature type="transmembrane region" description="Helical" evidence="1">
    <location>
        <begin position="64"/>
        <end position="85"/>
    </location>
</feature>
<feature type="transmembrane region" description="Helical" evidence="1">
    <location>
        <begin position="328"/>
        <end position="346"/>
    </location>
</feature>
<organism evidence="2 3">
    <name type="scientific">Entamoeba invadens IP1</name>
    <dbReference type="NCBI Taxonomy" id="370355"/>
    <lineage>
        <taxon>Eukaryota</taxon>
        <taxon>Amoebozoa</taxon>
        <taxon>Evosea</taxon>
        <taxon>Archamoebae</taxon>
        <taxon>Mastigamoebida</taxon>
        <taxon>Entamoebidae</taxon>
        <taxon>Entamoeba</taxon>
    </lineage>
</organism>
<dbReference type="SUPFAM" id="SSF103473">
    <property type="entry name" value="MFS general substrate transporter"/>
    <property type="match status" value="1"/>
</dbReference>
<dbReference type="Proteomes" id="UP000014680">
    <property type="component" value="Unassembled WGS sequence"/>
</dbReference>
<protein>
    <recommendedName>
        <fullName evidence="4">Major facilitator superfamily (MFS) profile domain-containing protein</fullName>
    </recommendedName>
</protein>
<evidence type="ECO:0000256" key="1">
    <source>
        <dbReference type="SAM" id="Phobius"/>
    </source>
</evidence>
<dbReference type="KEGG" id="eiv:EIN_369350"/>
<feature type="transmembrane region" description="Helical" evidence="1">
    <location>
        <begin position="418"/>
        <end position="443"/>
    </location>
</feature>
<keyword evidence="1" id="KW-0472">Membrane</keyword>
<feature type="transmembrane region" description="Helical" evidence="1">
    <location>
        <begin position="159"/>
        <end position="184"/>
    </location>
</feature>
<dbReference type="GeneID" id="14891714"/>
<evidence type="ECO:0000313" key="2">
    <source>
        <dbReference type="EMBL" id="ELP92613.1"/>
    </source>
</evidence>
<name>A0A0A1UBS8_ENTIV</name>
<dbReference type="VEuPathDB" id="AmoebaDB:EIN_369350"/>
<feature type="transmembrane region" description="Helical" evidence="1">
    <location>
        <begin position="392"/>
        <end position="412"/>
    </location>
</feature>
<evidence type="ECO:0000313" key="3">
    <source>
        <dbReference type="Proteomes" id="UP000014680"/>
    </source>
</evidence>
<keyword evidence="3" id="KW-1185">Reference proteome</keyword>
<dbReference type="EMBL" id="KB206332">
    <property type="protein sequence ID" value="ELP92613.1"/>
    <property type="molecule type" value="Genomic_DNA"/>
</dbReference>
<keyword evidence="1" id="KW-0812">Transmembrane</keyword>
<sequence>MNIAWEEQQVLLKQRDTVHRSPLNVILWALGQFAVEVPTEFTHRINTIFIALLIQNGLQYVDSLAIYSSVILCCAIIGGLVNLLFISYCVRFGRKKIAIFFISLFYFALVLVACWTNNVVAFAILLFFSSWITQSPAAMHGSQIPFISSIDLHQFADHLSILISTLVNFLYIYMKRAFSFASFFSLNGQALSKLQNGVELEKPIGTYAVMTGIIILAIILLIPYMFVKEHVSKPPIKNFKYNAIYIFNNFKIVLGEMVRDKNFILFLVCIIGLQYSSLYTSTLFYTVQSDIYHVTNYSLSIKENTYFYTSVLAIGITPIILHKFGPRMMLVIILICTLVLQCFLQIEVINSNFGYIAIIFGGFAGASTNVTLRRFVYENSTYDTISMHYGVVYILTRVLNSLTTLFSIIYQLQENDLFYIRFFAVVTIFFVLTIIGLVCVIFLNDHHEEYSVGLRPPYIKNKIIVEKE</sequence>
<gene>
    <name evidence="2" type="ORF">EIN_369350</name>
</gene>
<keyword evidence="1" id="KW-1133">Transmembrane helix</keyword>
<dbReference type="RefSeq" id="XP_004259384.1">
    <property type="nucleotide sequence ID" value="XM_004259336.1"/>
</dbReference>
<accession>A0A0A1UBS8</accession>
<evidence type="ECO:0008006" key="4">
    <source>
        <dbReference type="Google" id="ProtNLM"/>
    </source>
</evidence>
<dbReference type="Gene3D" id="1.20.1250.20">
    <property type="entry name" value="MFS general substrate transporter like domains"/>
    <property type="match status" value="1"/>
</dbReference>
<feature type="transmembrane region" description="Helical" evidence="1">
    <location>
        <begin position="305"/>
        <end position="321"/>
    </location>
</feature>
<reference evidence="2 3" key="1">
    <citation type="submission" date="2012-10" db="EMBL/GenBank/DDBJ databases">
        <authorList>
            <person name="Zafar N."/>
            <person name="Inman J."/>
            <person name="Hall N."/>
            <person name="Lorenzi H."/>
            <person name="Caler E."/>
        </authorList>
    </citation>
    <scope>NUCLEOTIDE SEQUENCE [LARGE SCALE GENOMIC DNA]</scope>
    <source>
        <strain evidence="2 3">IP1</strain>
    </source>
</reference>
<dbReference type="AlphaFoldDB" id="A0A0A1UBS8"/>
<feature type="transmembrane region" description="Helical" evidence="1">
    <location>
        <begin position="263"/>
        <end position="285"/>
    </location>
</feature>